<reference evidence="8 9" key="1">
    <citation type="journal article" date="2017" name="J. Biotechnol.">
        <title>The complete genome sequence of Streptomyces autolyticus CGMCC 0516, the producer of geldanamycin, autolytimycin, reblastatin and elaiophylin.</title>
        <authorList>
            <person name="Yin M."/>
            <person name="Jiang M."/>
            <person name="Ren Z."/>
            <person name="Dong Y."/>
            <person name="Lu T."/>
        </authorList>
    </citation>
    <scope>NUCLEOTIDE SEQUENCE [LARGE SCALE GENOMIC DNA]</scope>
    <source>
        <strain evidence="8 9">CGMCC0516</strain>
    </source>
</reference>
<comment type="cofactor">
    <cofactor evidence="1">
        <name>Mg(2+)</name>
        <dbReference type="ChEBI" id="CHEBI:18420"/>
    </cofactor>
</comment>
<evidence type="ECO:0000256" key="6">
    <source>
        <dbReference type="RuleBase" id="RU004466"/>
    </source>
</evidence>
<dbReference type="EMBL" id="CP019458">
    <property type="protein sequence ID" value="AQA11916.1"/>
    <property type="molecule type" value="Genomic_DNA"/>
</dbReference>
<evidence type="ECO:0000256" key="1">
    <source>
        <dbReference type="ARBA" id="ARBA00001946"/>
    </source>
</evidence>
<feature type="compositionally biased region" description="Low complexity" evidence="7">
    <location>
        <begin position="88"/>
        <end position="101"/>
    </location>
</feature>
<comment type="similarity">
    <text evidence="2 6">Belongs to the FPP/GGPP synthase family.</text>
</comment>
<feature type="region of interest" description="Disordered" evidence="7">
    <location>
        <begin position="80"/>
        <end position="101"/>
    </location>
</feature>
<evidence type="ECO:0000256" key="5">
    <source>
        <dbReference type="ARBA" id="ARBA00022842"/>
    </source>
</evidence>
<keyword evidence="3 6" id="KW-0808">Transferase</keyword>
<evidence type="ECO:0000256" key="7">
    <source>
        <dbReference type="SAM" id="MobiDB-lite"/>
    </source>
</evidence>
<organism evidence="8 9">
    <name type="scientific">Streptomyces autolyticus</name>
    <dbReference type="NCBI Taxonomy" id="75293"/>
    <lineage>
        <taxon>Bacteria</taxon>
        <taxon>Bacillati</taxon>
        <taxon>Actinomycetota</taxon>
        <taxon>Actinomycetes</taxon>
        <taxon>Kitasatosporales</taxon>
        <taxon>Streptomycetaceae</taxon>
        <taxon>Streptomyces</taxon>
    </lineage>
</organism>
<dbReference type="SUPFAM" id="SSF48576">
    <property type="entry name" value="Terpenoid synthases"/>
    <property type="match status" value="1"/>
</dbReference>
<protein>
    <submittedName>
        <fullName evidence="8">Polyprenyl diphosphate synthase</fullName>
    </submittedName>
</protein>
<gene>
    <name evidence="8" type="ORF">BV401_17015</name>
</gene>
<evidence type="ECO:0000256" key="4">
    <source>
        <dbReference type="ARBA" id="ARBA00022723"/>
    </source>
</evidence>
<dbReference type="RefSeq" id="WP_079257673.1">
    <property type="nucleotide sequence ID" value="NZ_CP019458.1"/>
</dbReference>
<dbReference type="SFLD" id="SFLDG01017">
    <property type="entry name" value="Polyprenyl_Transferase_Like"/>
    <property type="match status" value="1"/>
</dbReference>
<name>A0ABM6HDK7_9ACTN</name>
<dbReference type="Pfam" id="PF00348">
    <property type="entry name" value="polyprenyl_synt"/>
    <property type="match status" value="1"/>
</dbReference>
<dbReference type="SFLD" id="SFLDS00005">
    <property type="entry name" value="Isoprenoid_Synthase_Type_I"/>
    <property type="match status" value="1"/>
</dbReference>
<dbReference type="CDD" id="cd00685">
    <property type="entry name" value="Trans_IPPS_HT"/>
    <property type="match status" value="1"/>
</dbReference>
<dbReference type="PROSITE" id="PS00444">
    <property type="entry name" value="POLYPRENYL_SYNTHASE_2"/>
    <property type="match status" value="1"/>
</dbReference>
<evidence type="ECO:0000256" key="2">
    <source>
        <dbReference type="ARBA" id="ARBA00006706"/>
    </source>
</evidence>
<keyword evidence="9" id="KW-1185">Reference proteome</keyword>
<evidence type="ECO:0000313" key="9">
    <source>
        <dbReference type="Proteomes" id="UP000187851"/>
    </source>
</evidence>
<dbReference type="InterPro" id="IPR008949">
    <property type="entry name" value="Isoprenoid_synthase_dom_sf"/>
</dbReference>
<dbReference type="InterPro" id="IPR033749">
    <property type="entry name" value="Polyprenyl_synt_CS"/>
</dbReference>
<accession>A0ABM6HDK7</accession>
<keyword evidence="4" id="KW-0479">Metal-binding</keyword>
<evidence type="ECO:0000256" key="3">
    <source>
        <dbReference type="ARBA" id="ARBA00022679"/>
    </source>
</evidence>
<dbReference type="Proteomes" id="UP000187851">
    <property type="component" value="Chromosome"/>
</dbReference>
<dbReference type="InterPro" id="IPR000092">
    <property type="entry name" value="Polyprenyl_synt"/>
</dbReference>
<keyword evidence="5" id="KW-0460">Magnesium</keyword>
<sequence length="376" mass="39256">MVASARTEPRGSMAMELTIGDPTLMARLERGMDASEERLRALAAEARDPYVAEVAGHLFGRGGKRLRPLLALVGAEFGERRPERRPAAADPSAAGASATGTAATDLSATDAPAAVDAAALAELVHVASLFHDDVMDQGRTRRGVPSVNARWGNTTAVLAGNWLLSKAAQLAAELGPETIRLQSKVTNRLIMGQIRELVGPSDDDDPLSHYFTVVAGKTAALIAMALQLGAVRTGAPDRIVQALAEYGEHLGIAFQISDDILDVTSTSEVSGKEQGKDLAIGVASLPVLLALADERPEAGELRALLTAATAATAPATEGTGLPKAVALLHRCGALAEARTVLHARLLRARTALNGLPDGPATQVLHALCDFVARRDH</sequence>
<dbReference type="Gene3D" id="1.10.600.10">
    <property type="entry name" value="Farnesyl Diphosphate Synthase"/>
    <property type="match status" value="1"/>
</dbReference>
<evidence type="ECO:0000313" key="8">
    <source>
        <dbReference type="EMBL" id="AQA11916.1"/>
    </source>
</evidence>
<dbReference type="PANTHER" id="PTHR12001:SF69">
    <property type="entry name" value="ALL TRANS-POLYPRENYL-DIPHOSPHATE SYNTHASE PDSS1"/>
    <property type="match status" value="1"/>
</dbReference>
<dbReference type="PANTHER" id="PTHR12001">
    <property type="entry name" value="GERANYLGERANYL PYROPHOSPHATE SYNTHASE"/>
    <property type="match status" value="1"/>
</dbReference>
<proteinExistence type="inferred from homology"/>